<protein>
    <submittedName>
        <fullName evidence="1">Uncharacterized protein</fullName>
    </submittedName>
</protein>
<dbReference type="Proteomes" id="UP000324222">
    <property type="component" value="Unassembled WGS sequence"/>
</dbReference>
<keyword evidence="2" id="KW-1185">Reference proteome</keyword>
<sequence length="100" mass="10570">MLTWVILGEPRHSVESREITVETDADCLEFSGVAAGAPGAAAAAPGAEAGYKMHGRMQGVLVHQVTIVPNEGQHTVEASCFKHCPSLPGADQFQDLQKTL</sequence>
<proteinExistence type="predicted"/>
<accession>A0A5B7E365</accession>
<evidence type="ECO:0000313" key="1">
    <source>
        <dbReference type="EMBL" id="MPC27274.1"/>
    </source>
</evidence>
<comment type="caution">
    <text evidence="1">The sequence shown here is derived from an EMBL/GenBank/DDBJ whole genome shotgun (WGS) entry which is preliminary data.</text>
</comment>
<gene>
    <name evidence="1" type="ORF">E2C01_020442</name>
</gene>
<dbReference type="AlphaFoldDB" id="A0A5B7E365"/>
<dbReference type="EMBL" id="VSRR010001718">
    <property type="protein sequence ID" value="MPC27274.1"/>
    <property type="molecule type" value="Genomic_DNA"/>
</dbReference>
<reference evidence="1 2" key="1">
    <citation type="submission" date="2019-05" db="EMBL/GenBank/DDBJ databases">
        <title>Another draft genome of Portunus trituberculatus and its Hox gene families provides insights of decapod evolution.</title>
        <authorList>
            <person name="Jeong J.-H."/>
            <person name="Song I."/>
            <person name="Kim S."/>
            <person name="Choi T."/>
            <person name="Kim D."/>
            <person name="Ryu S."/>
            <person name="Kim W."/>
        </authorList>
    </citation>
    <scope>NUCLEOTIDE SEQUENCE [LARGE SCALE GENOMIC DNA]</scope>
    <source>
        <tissue evidence="1">Muscle</tissue>
    </source>
</reference>
<evidence type="ECO:0000313" key="2">
    <source>
        <dbReference type="Proteomes" id="UP000324222"/>
    </source>
</evidence>
<organism evidence="1 2">
    <name type="scientific">Portunus trituberculatus</name>
    <name type="common">Swimming crab</name>
    <name type="synonym">Neptunus trituberculatus</name>
    <dbReference type="NCBI Taxonomy" id="210409"/>
    <lineage>
        <taxon>Eukaryota</taxon>
        <taxon>Metazoa</taxon>
        <taxon>Ecdysozoa</taxon>
        <taxon>Arthropoda</taxon>
        <taxon>Crustacea</taxon>
        <taxon>Multicrustacea</taxon>
        <taxon>Malacostraca</taxon>
        <taxon>Eumalacostraca</taxon>
        <taxon>Eucarida</taxon>
        <taxon>Decapoda</taxon>
        <taxon>Pleocyemata</taxon>
        <taxon>Brachyura</taxon>
        <taxon>Eubrachyura</taxon>
        <taxon>Portunoidea</taxon>
        <taxon>Portunidae</taxon>
        <taxon>Portuninae</taxon>
        <taxon>Portunus</taxon>
    </lineage>
</organism>
<name>A0A5B7E365_PORTR</name>